<feature type="transmembrane region" description="Helical" evidence="11">
    <location>
        <begin position="105"/>
        <end position="127"/>
    </location>
</feature>
<dbReference type="CDD" id="cd18604">
    <property type="entry name" value="ABC_6TM_VMR1_D2_like"/>
    <property type="match status" value="1"/>
</dbReference>
<feature type="compositionally biased region" description="Basic and acidic residues" evidence="10">
    <location>
        <begin position="339"/>
        <end position="349"/>
    </location>
</feature>
<feature type="domain" description="ABC transmembrane type-1" evidence="14">
    <location>
        <begin position="927"/>
        <end position="1221"/>
    </location>
</feature>
<dbReference type="Pfam" id="PF00005">
    <property type="entry name" value="ABC_tran"/>
    <property type="match status" value="2"/>
</dbReference>
<dbReference type="FunFam" id="1.20.1560.10:FF:000013">
    <property type="entry name" value="ABC transporter C family member 2"/>
    <property type="match status" value="1"/>
</dbReference>
<dbReference type="GO" id="GO:0016020">
    <property type="term" value="C:membrane"/>
    <property type="evidence" value="ECO:0007669"/>
    <property type="project" value="UniProtKB-SubCell"/>
</dbReference>
<dbReference type="PROSITE" id="PS50893">
    <property type="entry name" value="ABC_TRANSPORTER_2"/>
    <property type="match status" value="2"/>
</dbReference>
<evidence type="ECO:0000256" key="8">
    <source>
        <dbReference type="ARBA" id="ARBA00022989"/>
    </source>
</evidence>
<dbReference type="CDD" id="cd18596">
    <property type="entry name" value="ABC_6TM_VMR1_D1_like"/>
    <property type="match status" value="1"/>
</dbReference>
<feature type="transmembrane region" description="Helical" evidence="11">
    <location>
        <begin position="978"/>
        <end position="1003"/>
    </location>
</feature>
<keyword evidence="7" id="KW-0067">ATP-binding</keyword>
<keyword evidence="9 11" id="KW-0472">Membrane</keyword>
<gene>
    <name evidence="15" type="ORF">DHEL01_v205730</name>
</gene>
<keyword evidence="3" id="KW-0813">Transport</keyword>
<feature type="transmembrane region" description="Helical" evidence="11">
    <location>
        <begin position="913"/>
        <end position="938"/>
    </location>
</feature>
<dbReference type="GO" id="GO:0005737">
    <property type="term" value="C:cytoplasm"/>
    <property type="evidence" value="ECO:0007669"/>
    <property type="project" value="UniProtKB-ARBA"/>
</dbReference>
<dbReference type="CDD" id="cd03250">
    <property type="entry name" value="ABCC_MRP_domain1"/>
    <property type="match status" value="1"/>
</dbReference>
<dbReference type="FunFam" id="3.40.50.300:FF:000610">
    <property type="entry name" value="Multidrug resistance-associated ABC transporter"/>
    <property type="match status" value="1"/>
</dbReference>
<dbReference type="InterPro" id="IPR003593">
    <property type="entry name" value="AAA+_ATPase"/>
</dbReference>
<dbReference type="OrthoDB" id="6500128at2759"/>
<protein>
    <recommendedName>
        <fullName evidence="17">ABC transporter</fullName>
    </recommendedName>
</protein>
<dbReference type="Gene3D" id="1.20.1560.10">
    <property type="entry name" value="ABC transporter type 1, transmembrane domain"/>
    <property type="match status" value="2"/>
</dbReference>
<dbReference type="InterPro" id="IPR011527">
    <property type="entry name" value="ABC1_TM_dom"/>
</dbReference>
<dbReference type="Gene3D" id="3.40.50.300">
    <property type="entry name" value="P-loop containing nucleotide triphosphate hydrolases"/>
    <property type="match status" value="2"/>
</dbReference>
<evidence type="ECO:0000256" key="10">
    <source>
        <dbReference type="SAM" id="MobiDB-lite"/>
    </source>
</evidence>
<comment type="subcellular location">
    <subcellularLocation>
        <location evidence="1">Membrane</location>
        <topology evidence="1">Multi-pass membrane protein</topology>
    </subcellularLocation>
</comment>
<keyword evidence="5" id="KW-0677">Repeat</keyword>
<dbReference type="SMART" id="SM00382">
    <property type="entry name" value="AAA"/>
    <property type="match status" value="2"/>
</dbReference>
<dbReference type="InterPro" id="IPR036640">
    <property type="entry name" value="ABC1_TM_sf"/>
</dbReference>
<keyword evidence="6" id="KW-0547">Nucleotide-binding</keyword>
<comment type="similarity">
    <text evidence="2">Belongs to the ABC transporter superfamily. ABCC family. Conjugate transporter (TC 3.A.1.208) subfamily.</text>
</comment>
<evidence type="ECO:0000313" key="15">
    <source>
        <dbReference type="EMBL" id="POS75874.1"/>
    </source>
</evidence>
<feature type="transmembrane region" description="Helical" evidence="11">
    <location>
        <begin position="1165"/>
        <end position="1186"/>
    </location>
</feature>
<feature type="chain" id="PRO_5015138562" description="ABC transporter" evidence="12">
    <location>
        <begin position="22"/>
        <end position="1520"/>
    </location>
</feature>
<dbReference type="InterPro" id="IPR003439">
    <property type="entry name" value="ABC_transporter-like_ATP-bd"/>
</dbReference>
<dbReference type="GO" id="GO:0005524">
    <property type="term" value="F:ATP binding"/>
    <property type="evidence" value="ECO:0007669"/>
    <property type="project" value="UniProtKB-KW"/>
</dbReference>
<evidence type="ECO:0000256" key="1">
    <source>
        <dbReference type="ARBA" id="ARBA00004141"/>
    </source>
</evidence>
<evidence type="ECO:0000313" key="16">
    <source>
        <dbReference type="Proteomes" id="UP000094444"/>
    </source>
</evidence>
<feature type="transmembrane region" description="Helical" evidence="11">
    <location>
        <begin position="449"/>
        <end position="467"/>
    </location>
</feature>
<feature type="domain" description="ABC transmembrane type-1" evidence="14">
    <location>
        <begin position="401"/>
        <end position="585"/>
    </location>
</feature>
<dbReference type="EMBL" id="MAVT02000433">
    <property type="protein sequence ID" value="POS75874.1"/>
    <property type="molecule type" value="Genomic_DNA"/>
</dbReference>
<evidence type="ECO:0000256" key="6">
    <source>
        <dbReference type="ARBA" id="ARBA00022741"/>
    </source>
</evidence>
<feature type="compositionally biased region" description="Low complexity" evidence="10">
    <location>
        <begin position="867"/>
        <end position="876"/>
    </location>
</feature>
<evidence type="ECO:0000256" key="5">
    <source>
        <dbReference type="ARBA" id="ARBA00022737"/>
    </source>
</evidence>
<evidence type="ECO:0000256" key="9">
    <source>
        <dbReference type="ARBA" id="ARBA00023136"/>
    </source>
</evidence>
<name>A0A2P5I057_DIAHE</name>
<keyword evidence="12" id="KW-0732">Signal</keyword>
<keyword evidence="4 11" id="KW-0812">Transmembrane</keyword>
<feature type="transmembrane region" description="Helical" evidence="11">
    <location>
        <begin position="554"/>
        <end position="573"/>
    </location>
</feature>
<comment type="caution">
    <text evidence="15">The sequence shown here is derived from an EMBL/GenBank/DDBJ whole genome shotgun (WGS) entry which is preliminary data.</text>
</comment>
<dbReference type="CDD" id="cd03244">
    <property type="entry name" value="ABCC_MRP_domain2"/>
    <property type="match status" value="1"/>
</dbReference>
<feature type="transmembrane region" description="Helical" evidence="11">
    <location>
        <begin position="71"/>
        <end position="98"/>
    </location>
</feature>
<dbReference type="GO" id="GO:0016887">
    <property type="term" value="F:ATP hydrolysis activity"/>
    <property type="evidence" value="ECO:0007669"/>
    <property type="project" value="InterPro"/>
</dbReference>
<dbReference type="PROSITE" id="PS00211">
    <property type="entry name" value="ABC_TRANSPORTER_1"/>
    <property type="match status" value="1"/>
</dbReference>
<feature type="transmembrane region" description="Helical" evidence="11">
    <location>
        <begin position="139"/>
        <end position="158"/>
    </location>
</feature>
<feature type="domain" description="ABC transporter" evidence="13">
    <location>
        <begin position="1255"/>
        <end position="1505"/>
    </location>
</feature>
<feature type="transmembrane region" description="Helical" evidence="11">
    <location>
        <begin position="519"/>
        <end position="548"/>
    </location>
</feature>
<feature type="region of interest" description="Disordered" evidence="10">
    <location>
        <begin position="861"/>
        <end position="892"/>
    </location>
</feature>
<dbReference type="SUPFAM" id="SSF52540">
    <property type="entry name" value="P-loop containing nucleoside triphosphate hydrolases"/>
    <property type="match status" value="2"/>
</dbReference>
<dbReference type="InterPro" id="IPR027417">
    <property type="entry name" value="P-loop_NTPase"/>
</dbReference>
<dbReference type="Proteomes" id="UP000094444">
    <property type="component" value="Unassembled WGS sequence"/>
</dbReference>
<evidence type="ECO:0000256" key="3">
    <source>
        <dbReference type="ARBA" id="ARBA00022448"/>
    </source>
</evidence>
<proteinExistence type="inferred from homology"/>
<feature type="compositionally biased region" description="Acidic residues" evidence="10">
    <location>
        <begin position="363"/>
        <end position="374"/>
    </location>
</feature>
<organism evidence="15 16">
    <name type="scientific">Diaporthe helianthi</name>
    <dbReference type="NCBI Taxonomy" id="158607"/>
    <lineage>
        <taxon>Eukaryota</taxon>
        <taxon>Fungi</taxon>
        <taxon>Dikarya</taxon>
        <taxon>Ascomycota</taxon>
        <taxon>Pezizomycotina</taxon>
        <taxon>Sordariomycetes</taxon>
        <taxon>Sordariomycetidae</taxon>
        <taxon>Diaporthales</taxon>
        <taxon>Diaporthaceae</taxon>
        <taxon>Diaporthe</taxon>
    </lineage>
</organism>
<evidence type="ECO:0008006" key="17">
    <source>
        <dbReference type="Google" id="ProtNLM"/>
    </source>
</evidence>
<keyword evidence="16" id="KW-1185">Reference proteome</keyword>
<dbReference type="STRING" id="158607.A0A2P5I057"/>
<evidence type="ECO:0000256" key="7">
    <source>
        <dbReference type="ARBA" id="ARBA00022840"/>
    </source>
</evidence>
<reference evidence="15" key="1">
    <citation type="submission" date="2017-09" db="EMBL/GenBank/DDBJ databases">
        <title>Polyketide synthases of a Diaporthe helianthi virulent isolate.</title>
        <authorList>
            <person name="Baroncelli R."/>
        </authorList>
    </citation>
    <scope>NUCLEOTIDE SEQUENCE [LARGE SCALE GENOMIC DNA]</scope>
    <source>
        <strain evidence="15">7/96</strain>
    </source>
</reference>
<evidence type="ECO:0000256" key="12">
    <source>
        <dbReference type="SAM" id="SignalP"/>
    </source>
</evidence>
<evidence type="ECO:0000256" key="2">
    <source>
        <dbReference type="ARBA" id="ARBA00009726"/>
    </source>
</evidence>
<dbReference type="PANTHER" id="PTHR24223:SF456">
    <property type="entry name" value="MULTIDRUG RESISTANCE-ASSOCIATED PROTEIN LETHAL(2)03659"/>
    <property type="match status" value="1"/>
</dbReference>
<dbReference type="Pfam" id="PF00664">
    <property type="entry name" value="ABC_membrane"/>
    <property type="match status" value="2"/>
</dbReference>
<dbReference type="InParanoid" id="A0A2P5I057"/>
<dbReference type="PANTHER" id="PTHR24223">
    <property type="entry name" value="ATP-BINDING CASSETTE SUB-FAMILY C"/>
    <property type="match status" value="1"/>
</dbReference>
<keyword evidence="8 11" id="KW-1133">Transmembrane helix</keyword>
<evidence type="ECO:0000259" key="13">
    <source>
        <dbReference type="PROSITE" id="PS50893"/>
    </source>
</evidence>
<dbReference type="InterPro" id="IPR017871">
    <property type="entry name" value="ABC_transporter-like_CS"/>
</dbReference>
<sequence>MFVELLSVLAAGLTAVRAVLAASGSLTFASLRARKYGFRYSHLPSPRGYEDEDGQADSETLAKYTDRIPKLMALLFIAVDLLVCAILTAAQIASLFVVPNPTQRFTIGCCAAVSCTVGGFTTAYQVYQSAAETQDGVSLTAIGDVLFLLLAAASAASLPRRPNLLHDGQFVDRQYTVSALQRYSFSWARDLLFKAKKEGTLEYGDLPALHGAARTEPLLNHFFHVCNHSRWQSLWIKVFLAHKGLFCQQWALTIASSFALYAPQLCMLKILRLLEDRQPEFTVASIWFWVAALGLSKTLQVAVESWLEWINWAMLSVPVRSQLAAMIFQKSLRTKDVKGVEVTDEEGGKGDGAGLGDDSLGAENEEEGLLEEWSDDSRQKSSAKTAEEDEEDPSSGMQQAIINLVGVDTVRISNFAAENNLLLSTIVNLGLALTILFSLLGWLGVCTGLVMPILLIPLNLWATRKYSDAQDAVMTIRDQRMALVGEALRGIRQIKFSAGEDQWQSMVLGIRSRELKQQWWVYILTSGLLCIWMAAPLLFSTVSLAIYAWQNGGISPATAFTSLAIFGTLEYALSVVPNLITEAVDANVSVQRIQRHLERQEREVPMATGKQVVFSRATVHWPSDNDYRGSFALRELDLQFPKGELSGVSVICGKTGCGKSLLLASILGESDVVEGSIRLPAAEDVPDTHEEWLDAAGVAYVAQIPWTENATIRDNILFGLPFVQERYEQVIWACALERDIEIMPDGELTEVGANGINLSGGQRWRITFARALYSRAATLVLDDIFSAVDAHVGRHLLTHGLLGSLAEGRTRILATHHEELVLPAASYIVRLSEDNGSSYASTTSQAPQNIDCTTMAASKSDYGGTGTASSSRTSETLQEVELEPAPVPAPKPAKFVEDETRERGHIKWQVYKAYMIAAGGLPFWTTALGVFALAQGALLGRGWLVKLWAETSILASPGLSTQDADPISPAPASSGDHLYFYLGGYLIVSIIAAVLAGVKFVFFCRGSIEASRRLFESFTTTVLRAPLRWLDTVPQGRILNRFAADFSSVDAKLARDVSHFWESGLAFVAIVIAGMFVSVYMLLPSLLLGAICIYYTAQYLPGARDIKRLEATAQSPVFEHYGSTLTGLVTIRCFQKTAVYQTSMHDKLDQYARSTWQLWLTQRWMSFRMGTIGAIFAFAVATVVAARSDINAALAGFALSFSLQYSEAVVEMIRRFSAMELDMNSTERILEYTDMPTEDRSGIEPPPRWPSRGRIQVDALEAAYAPGLPSVLKGLTFEIEPGQRIGVIGRTGSGKSSFTLALFRFIEARSGRVLIDGVDIAKIGLQALRSRLSIIPQDPVLFSGTLRTNLDVFNQYDDNVLLESLRNVHLLDSPQDADPPVKTRADDIKGQNVFKSLESPVSEGGLSLSQGQRQLVCLARAIVTKPKIMVLDEATSAVDMGTDALIQESIRKQFQGSTLIVIAHRLSTVADFDKILVMENGNVVEFDEPRKLLEKPGGEFWRMLNESGEKEKLERLVYKS</sequence>
<accession>A0A2P5I057</accession>
<feature type="transmembrane region" description="Helical" evidence="11">
    <location>
        <begin position="1065"/>
        <end position="1097"/>
    </location>
</feature>
<dbReference type="InterPro" id="IPR050173">
    <property type="entry name" value="ABC_transporter_C-like"/>
</dbReference>
<evidence type="ECO:0000256" key="4">
    <source>
        <dbReference type="ARBA" id="ARBA00022692"/>
    </source>
</evidence>
<evidence type="ECO:0000259" key="14">
    <source>
        <dbReference type="PROSITE" id="PS50929"/>
    </source>
</evidence>
<dbReference type="SUPFAM" id="SSF90123">
    <property type="entry name" value="ABC transporter transmembrane region"/>
    <property type="match status" value="2"/>
</dbReference>
<evidence type="ECO:0000256" key="11">
    <source>
        <dbReference type="SAM" id="Phobius"/>
    </source>
</evidence>
<feature type="region of interest" description="Disordered" evidence="10">
    <location>
        <begin position="339"/>
        <end position="396"/>
    </location>
</feature>
<dbReference type="PROSITE" id="PS50929">
    <property type="entry name" value="ABC_TM1F"/>
    <property type="match status" value="2"/>
</dbReference>
<feature type="domain" description="ABC transporter" evidence="13">
    <location>
        <begin position="607"/>
        <end position="858"/>
    </location>
</feature>
<feature type="signal peptide" evidence="12">
    <location>
        <begin position="1"/>
        <end position="21"/>
    </location>
</feature>
<dbReference type="GO" id="GO:0140359">
    <property type="term" value="F:ABC-type transporter activity"/>
    <property type="evidence" value="ECO:0007669"/>
    <property type="project" value="InterPro"/>
</dbReference>